<dbReference type="InterPro" id="IPR032416">
    <property type="entry name" value="Peptidase_M24_C"/>
</dbReference>
<dbReference type="InterPro" id="IPR000994">
    <property type="entry name" value="Pept_M24"/>
</dbReference>
<feature type="domain" description="Creatinase N-terminal" evidence="4">
    <location>
        <begin position="1"/>
        <end position="117"/>
    </location>
</feature>
<accession>A0ABN7SF00</accession>
<keyword evidence="7" id="KW-1185">Reference proteome</keyword>
<evidence type="ECO:0000256" key="1">
    <source>
        <dbReference type="ARBA" id="ARBA00022723"/>
    </source>
</evidence>
<dbReference type="Gene3D" id="3.90.230.10">
    <property type="entry name" value="Creatinase/methionine aminopeptidase superfamily"/>
    <property type="match status" value="1"/>
</dbReference>
<feature type="domain" description="Peptidase M24 C-terminal" evidence="5">
    <location>
        <begin position="538"/>
        <end position="599"/>
    </location>
</feature>
<dbReference type="Pfam" id="PF01321">
    <property type="entry name" value="Creatinase_N"/>
    <property type="match status" value="1"/>
</dbReference>
<dbReference type="InterPro" id="IPR029149">
    <property type="entry name" value="Creatin/AminoP/Spt16_N"/>
</dbReference>
<proteinExistence type="predicted"/>
<keyword evidence="2" id="KW-0378">Hydrolase</keyword>
<evidence type="ECO:0000259" key="5">
    <source>
        <dbReference type="Pfam" id="PF16188"/>
    </source>
</evidence>
<dbReference type="InterPro" id="IPR000587">
    <property type="entry name" value="Creatinase_N"/>
</dbReference>
<dbReference type="PANTHER" id="PTHR43763">
    <property type="entry name" value="XAA-PRO AMINOPEPTIDASE 1"/>
    <property type="match status" value="1"/>
</dbReference>
<name>A0ABN7SF00_OIKDI</name>
<evidence type="ECO:0000259" key="3">
    <source>
        <dbReference type="Pfam" id="PF00557"/>
    </source>
</evidence>
<protein>
    <submittedName>
        <fullName evidence="6">Oidioi.mRNA.OKI2018_I69.XSR.g15939.t1.cds</fullName>
    </submittedName>
</protein>
<dbReference type="Proteomes" id="UP001158576">
    <property type="component" value="Chromosome XSR"/>
</dbReference>
<evidence type="ECO:0000256" key="2">
    <source>
        <dbReference type="ARBA" id="ARBA00022801"/>
    </source>
</evidence>
<dbReference type="InterPro" id="IPR050422">
    <property type="entry name" value="X-Pro_aminopeptidase_P"/>
</dbReference>
<sequence>MNTRGYDGYIVPSEDHHLNEYVAPEYRRRGFMTGLSGSAGTAVVTATSAAVVTDSRYCIAAEKEVYCDWEIICPGSSSNARKWLSDNLQRKDKVGADPFLFTESSWNAYKNHLDDYEIDLVEDQDNIVDKIWNDRPTPSDEPLTIQSDEISGASVNKKISDITDMLETMGRDNLFVTRLDSIAWLLNLRGDDVPYTPVFFSYFLLEKKNGSWERRLFVRNNKKFTQPIMKHLGAANVMVEEYNHANDAILTLQGPSLFPGTGTTWGMLSIAKKAANIALYSSTNDRCPIEYTKSIKNPTEIANFRKYLKIDSIALAKVLSKVEELMEDPSGDLTEYGVAEMLMETRQNLSSDYRGEAFGAISAIGENAADPHYDPPVENSSPLRRDTTFLLDQGGQYIGATCDVTRTLFFGKSYKMIMLYQSNQTLPYNTKYNSHKGNLAMSRGIYPRGTPGYQMEPFARQALYKDHKNYGHGTGHGLGYYLLVHEAPNGIGGGPSTYNYAGFEPGMLTSNEPGYYKKNDYGIRIEDDELVLDDGDDYIRFEKLNYVPYERSLINEDLLSVEDKLQIDEYHAKCADLALEYKEDHPDAAAWILARTEPLLQQSSAIHSFTSIFLFALCFLF</sequence>
<dbReference type="Pfam" id="PF00557">
    <property type="entry name" value="Peptidase_M24"/>
    <property type="match status" value="1"/>
</dbReference>
<organism evidence="6 7">
    <name type="scientific">Oikopleura dioica</name>
    <name type="common">Tunicate</name>
    <dbReference type="NCBI Taxonomy" id="34765"/>
    <lineage>
        <taxon>Eukaryota</taxon>
        <taxon>Metazoa</taxon>
        <taxon>Chordata</taxon>
        <taxon>Tunicata</taxon>
        <taxon>Appendicularia</taxon>
        <taxon>Copelata</taxon>
        <taxon>Oikopleuridae</taxon>
        <taxon>Oikopleura</taxon>
    </lineage>
</organism>
<evidence type="ECO:0000259" key="4">
    <source>
        <dbReference type="Pfam" id="PF01321"/>
    </source>
</evidence>
<dbReference type="PANTHER" id="PTHR43763:SF6">
    <property type="entry name" value="XAA-PRO AMINOPEPTIDASE 1"/>
    <property type="match status" value="1"/>
</dbReference>
<feature type="domain" description="Peptidase M24" evidence="3">
    <location>
        <begin position="303"/>
        <end position="531"/>
    </location>
</feature>
<dbReference type="SUPFAM" id="SSF55920">
    <property type="entry name" value="Creatinase/aminopeptidase"/>
    <property type="match status" value="1"/>
</dbReference>
<dbReference type="Pfam" id="PF16188">
    <property type="entry name" value="Peptidase_M24_C"/>
    <property type="match status" value="1"/>
</dbReference>
<evidence type="ECO:0000313" key="6">
    <source>
        <dbReference type="EMBL" id="CAG5098745.1"/>
    </source>
</evidence>
<dbReference type="Gene3D" id="3.40.350.10">
    <property type="entry name" value="Creatinase/prolidase N-terminal domain"/>
    <property type="match status" value="2"/>
</dbReference>
<reference evidence="6 7" key="1">
    <citation type="submission" date="2021-04" db="EMBL/GenBank/DDBJ databases">
        <authorList>
            <person name="Bliznina A."/>
        </authorList>
    </citation>
    <scope>NUCLEOTIDE SEQUENCE [LARGE SCALE GENOMIC DNA]</scope>
</reference>
<gene>
    <name evidence="6" type="ORF">OKIOD_LOCUS7497</name>
</gene>
<dbReference type="Pfam" id="PF16189">
    <property type="entry name" value="Creatinase_N_2"/>
    <property type="match status" value="1"/>
</dbReference>
<dbReference type="SUPFAM" id="SSF53092">
    <property type="entry name" value="Creatinase/prolidase N-terminal domain"/>
    <property type="match status" value="1"/>
</dbReference>
<keyword evidence="1" id="KW-0479">Metal-binding</keyword>
<dbReference type="EMBL" id="OU015569">
    <property type="protein sequence ID" value="CAG5098745.1"/>
    <property type="molecule type" value="Genomic_DNA"/>
</dbReference>
<dbReference type="InterPro" id="IPR036005">
    <property type="entry name" value="Creatinase/aminopeptidase-like"/>
</dbReference>
<evidence type="ECO:0000313" key="7">
    <source>
        <dbReference type="Proteomes" id="UP001158576"/>
    </source>
</evidence>